<dbReference type="Pfam" id="PF00158">
    <property type="entry name" value="Sigma54_activat"/>
    <property type="match status" value="1"/>
</dbReference>
<keyword evidence="4" id="KW-0547">Nucleotide-binding</keyword>
<dbReference type="InterPro" id="IPR027417">
    <property type="entry name" value="P-loop_NTPase"/>
</dbReference>
<feature type="domain" description="Sigma-54 factor interaction" evidence="10">
    <location>
        <begin position="211"/>
        <end position="412"/>
    </location>
</feature>
<reference evidence="13 14" key="1">
    <citation type="submission" date="2015-11" db="EMBL/GenBank/DDBJ databases">
        <authorList>
            <person name="Zhang Y."/>
            <person name="Guo Z."/>
        </authorList>
    </citation>
    <scope>NUCLEOTIDE SEQUENCE [LARGE SCALE GENOMIC DNA]</scope>
    <source>
        <strain evidence="13 14">KCTC 32221</strain>
    </source>
</reference>
<dbReference type="STRING" id="1249552.PS2015_2787"/>
<keyword evidence="2" id="KW-0963">Cytoplasm</keyword>
<dbReference type="PROSITE" id="PS50045">
    <property type="entry name" value="SIGMA54_INTERACT_4"/>
    <property type="match status" value="1"/>
</dbReference>
<dbReference type="Proteomes" id="UP000065641">
    <property type="component" value="Chromosome"/>
</dbReference>
<dbReference type="Gene3D" id="1.10.8.60">
    <property type="match status" value="1"/>
</dbReference>
<gene>
    <name evidence="13" type="ORF">PS2015_2787</name>
</gene>
<evidence type="ECO:0000313" key="13">
    <source>
        <dbReference type="EMBL" id="ALO47419.1"/>
    </source>
</evidence>
<dbReference type="GO" id="GO:0005524">
    <property type="term" value="F:ATP binding"/>
    <property type="evidence" value="ECO:0007669"/>
    <property type="project" value="UniProtKB-KW"/>
</dbReference>
<dbReference type="Gene3D" id="3.30.450.20">
    <property type="entry name" value="PAS domain"/>
    <property type="match status" value="1"/>
</dbReference>
<dbReference type="Pfam" id="PF25601">
    <property type="entry name" value="AAA_lid_14"/>
    <property type="match status" value="1"/>
</dbReference>
<protein>
    <recommendedName>
        <fullName evidence="15">Transcriptional regulatory protein TyrR</fullName>
    </recommendedName>
</protein>
<dbReference type="Pfam" id="PF00989">
    <property type="entry name" value="PAS"/>
    <property type="match status" value="1"/>
</dbReference>
<dbReference type="GO" id="GO:0006355">
    <property type="term" value="P:regulation of DNA-templated transcription"/>
    <property type="evidence" value="ECO:0007669"/>
    <property type="project" value="InterPro"/>
</dbReference>
<evidence type="ECO:0000256" key="5">
    <source>
        <dbReference type="ARBA" id="ARBA00022840"/>
    </source>
</evidence>
<name>A0A0S2KGI3_9GAMM</name>
<dbReference type="PROSITE" id="PS51671">
    <property type="entry name" value="ACT"/>
    <property type="match status" value="1"/>
</dbReference>
<keyword evidence="7" id="KW-0238">DNA-binding</keyword>
<dbReference type="EMBL" id="CP013189">
    <property type="protein sequence ID" value="ALO47419.1"/>
    <property type="molecule type" value="Genomic_DNA"/>
</dbReference>
<dbReference type="PANTHER" id="PTHR32071:SF3">
    <property type="entry name" value="HTH-TYPE TRANSCRIPTIONAL REGULATORY PROTEIN TYRR"/>
    <property type="match status" value="1"/>
</dbReference>
<dbReference type="InterPro" id="IPR035965">
    <property type="entry name" value="PAS-like_dom_sf"/>
</dbReference>
<evidence type="ECO:0000256" key="8">
    <source>
        <dbReference type="ARBA" id="ARBA00023159"/>
    </source>
</evidence>
<evidence type="ECO:0000256" key="1">
    <source>
        <dbReference type="ARBA" id="ARBA00004496"/>
    </source>
</evidence>
<dbReference type="AlphaFoldDB" id="A0A0S2KGI3"/>
<sequence length="497" mass="55398">MRVEVICQNRLGILHSIMGILVEFRINLAKGEVGGDNGNAIYFYAPGMLRIQYSSVKPLIEKLPGVRRVRRISLMPSERRHTELKALLTALDYPVLSINTRGEIIAANLAAARVFGQRVDEVPGLSLNSRVSNVDLMLMIERHNARFNSLPLIIRGRTWLADIAPVYADDAITEDPEASLAGAVITLKPLVPVEQGVPEYNESSVDGFGALYPHGREMRDLLRQAKQLAGLSVPLWITGEDGAGKERLARACHMVSDYAGQAFHKLYCDDAGDAEFAEKLSRFSPDNKAVSGTLYVTDAHRLTPRGRVRLAELYDAWGASGSRLRLMVGSLGDEDEQLMPGRTLTGYRLALPPLRERREGWDNFIEDVLDAVCRQTGKPMPVLDLSAQQALRDYHWPQNLRELERVLMQSVLLAKGKTITRKDLKLPDPASIKGQLNLTLDLDATEMGYKDYCSYIDRELLGALYPNYPSARLLGRRLGLSHTAIANRLRRFGIQES</sequence>
<comment type="subcellular location">
    <subcellularLocation>
        <location evidence="1">Cytoplasm</location>
    </subcellularLocation>
</comment>
<dbReference type="InterPro" id="IPR002912">
    <property type="entry name" value="ACT_dom"/>
</dbReference>
<dbReference type="InterPro" id="IPR058031">
    <property type="entry name" value="AAA_lid_NorR"/>
</dbReference>
<keyword evidence="8" id="KW-0010">Activator</keyword>
<keyword evidence="14" id="KW-1185">Reference proteome</keyword>
<keyword evidence="9" id="KW-0804">Transcription</keyword>
<dbReference type="SUPFAM" id="SSF52540">
    <property type="entry name" value="P-loop containing nucleoside triphosphate hydrolases"/>
    <property type="match status" value="1"/>
</dbReference>
<keyword evidence="3" id="KW-0678">Repressor</keyword>
<dbReference type="Gene3D" id="3.30.70.260">
    <property type="match status" value="1"/>
</dbReference>
<accession>A0A0S2KGI3</accession>
<dbReference type="SMART" id="SM00091">
    <property type="entry name" value="PAS"/>
    <property type="match status" value="1"/>
</dbReference>
<evidence type="ECO:0000256" key="2">
    <source>
        <dbReference type="ARBA" id="ARBA00022490"/>
    </source>
</evidence>
<organism evidence="13 14">
    <name type="scientific">Pseudohongiella spirulinae</name>
    <dbReference type="NCBI Taxonomy" id="1249552"/>
    <lineage>
        <taxon>Bacteria</taxon>
        <taxon>Pseudomonadati</taxon>
        <taxon>Pseudomonadota</taxon>
        <taxon>Gammaproteobacteria</taxon>
        <taxon>Pseudomonadales</taxon>
        <taxon>Pseudohongiellaceae</taxon>
        <taxon>Pseudohongiella</taxon>
    </lineage>
</organism>
<evidence type="ECO:0000313" key="14">
    <source>
        <dbReference type="Proteomes" id="UP000065641"/>
    </source>
</evidence>
<evidence type="ECO:0008006" key="15">
    <source>
        <dbReference type="Google" id="ProtNLM"/>
    </source>
</evidence>
<keyword evidence="5" id="KW-0067">ATP-binding</keyword>
<evidence type="ECO:0000256" key="6">
    <source>
        <dbReference type="ARBA" id="ARBA00023015"/>
    </source>
</evidence>
<dbReference type="InterPro" id="IPR000014">
    <property type="entry name" value="PAS"/>
</dbReference>
<dbReference type="PROSITE" id="PS50112">
    <property type="entry name" value="PAS"/>
    <property type="match status" value="1"/>
</dbReference>
<dbReference type="InterPro" id="IPR013767">
    <property type="entry name" value="PAS_fold"/>
</dbReference>
<dbReference type="GO" id="GO:0005737">
    <property type="term" value="C:cytoplasm"/>
    <property type="evidence" value="ECO:0007669"/>
    <property type="project" value="UniProtKB-SubCell"/>
</dbReference>
<dbReference type="NCBIfam" id="TIGR04381">
    <property type="entry name" value="HTH_TypR"/>
    <property type="match status" value="1"/>
</dbReference>
<evidence type="ECO:0000256" key="4">
    <source>
        <dbReference type="ARBA" id="ARBA00022741"/>
    </source>
</evidence>
<dbReference type="InterPro" id="IPR045865">
    <property type="entry name" value="ACT-like_dom_sf"/>
</dbReference>
<dbReference type="SUPFAM" id="SSF55021">
    <property type="entry name" value="ACT-like"/>
    <property type="match status" value="1"/>
</dbReference>
<proteinExistence type="predicted"/>
<dbReference type="KEGG" id="pspi:PS2015_2787"/>
<evidence type="ECO:0000256" key="9">
    <source>
        <dbReference type="ARBA" id="ARBA00023163"/>
    </source>
</evidence>
<dbReference type="GO" id="GO:0003677">
    <property type="term" value="F:DNA binding"/>
    <property type="evidence" value="ECO:0007669"/>
    <property type="project" value="UniProtKB-KW"/>
</dbReference>
<dbReference type="InterPro" id="IPR030828">
    <property type="entry name" value="HTH_TyrR"/>
</dbReference>
<feature type="domain" description="ACT" evidence="12">
    <location>
        <begin position="2"/>
        <end position="74"/>
    </location>
</feature>
<evidence type="ECO:0000259" key="10">
    <source>
        <dbReference type="PROSITE" id="PS50045"/>
    </source>
</evidence>
<keyword evidence="6" id="KW-0805">Transcription regulation</keyword>
<evidence type="ECO:0000259" key="11">
    <source>
        <dbReference type="PROSITE" id="PS50112"/>
    </source>
</evidence>
<dbReference type="Gene3D" id="3.40.50.300">
    <property type="entry name" value="P-loop containing nucleotide triphosphate hydrolases"/>
    <property type="match status" value="1"/>
</dbReference>
<dbReference type="PATRIC" id="fig|1249552.3.peg.2812"/>
<dbReference type="Pfam" id="PF18024">
    <property type="entry name" value="HTH_50"/>
    <property type="match status" value="1"/>
</dbReference>
<evidence type="ECO:0000256" key="3">
    <source>
        <dbReference type="ARBA" id="ARBA00022491"/>
    </source>
</evidence>
<dbReference type="Gene3D" id="1.10.10.60">
    <property type="entry name" value="Homeodomain-like"/>
    <property type="match status" value="1"/>
</dbReference>
<dbReference type="RefSeq" id="WP_058022811.1">
    <property type="nucleotide sequence ID" value="NZ_CP013189.1"/>
</dbReference>
<dbReference type="InterPro" id="IPR002078">
    <property type="entry name" value="Sigma_54_int"/>
</dbReference>
<evidence type="ECO:0000256" key="7">
    <source>
        <dbReference type="ARBA" id="ARBA00023125"/>
    </source>
</evidence>
<evidence type="ECO:0000259" key="12">
    <source>
        <dbReference type="PROSITE" id="PS51671"/>
    </source>
</evidence>
<dbReference type="SUPFAM" id="SSF55785">
    <property type="entry name" value="PYP-like sensor domain (PAS domain)"/>
    <property type="match status" value="1"/>
</dbReference>
<dbReference type="PANTHER" id="PTHR32071">
    <property type="entry name" value="TRANSCRIPTIONAL REGULATORY PROTEIN"/>
    <property type="match status" value="1"/>
</dbReference>
<feature type="domain" description="PAS" evidence="11">
    <location>
        <begin position="80"/>
        <end position="124"/>
    </location>
</feature>
<dbReference type="CDD" id="cd00130">
    <property type="entry name" value="PAS"/>
    <property type="match status" value="1"/>
</dbReference>
<dbReference type="OrthoDB" id="9804019at2"/>